<feature type="domain" description="Mechanosensitive ion channel MscS C-terminal" evidence="9">
    <location>
        <begin position="182"/>
        <end position="265"/>
    </location>
</feature>
<reference evidence="11 12" key="1">
    <citation type="submission" date="2019-07" db="EMBL/GenBank/DDBJ databases">
        <title>Genomic Encyclopedia of Type Strains, Phase I: the one thousand microbial genomes (KMG-I) project.</title>
        <authorList>
            <person name="Kyrpides N."/>
        </authorList>
    </citation>
    <scope>NUCLEOTIDE SEQUENCE [LARGE SCALE GENOMIC DNA]</scope>
    <source>
        <strain evidence="11 12">DSM 16647</strain>
    </source>
</reference>
<dbReference type="Gene3D" id="3.30.70.100">
    <property type="match status" value="1"/>
</dbReference>
<dbReference type="RefSeq" id="WP_246110696.1">
    <property type="nucleotide sequence ID" value="NZ_VNHO01000006.1"/>
</dbReference>
<feature type="transmembrane region" description="Helical" evidence="7">
    <location>
        <begin position="93"/>
        <end position="112"/>
    </location>
</feature>
<evidence type="ECO:0000313" key="12">
    <source>
        <dbReference type="Proteomes" id="UP000322294"/>
    </source>
</evidence>
<evidence type="ECO:0000256" key="3">
    <source>
        <dbReference type="ARBA" id="ARBA00022475"/>
    </source>
</evidence>
<comment type="subcellular location">
    <subcellularLocation>
        <location evidence="1">Cell membrane</location>
        <topology evidence="1">Multi-pass membrane protein</topology>
    </subcellularLocation>
</comment>
<evidence type="ECO:0000256" key="2">
    <source>
        <dbReference type="ARBA" id="ARBA00008017"/>
    </source>
</evidence>
<feature type="domain" description="Mechanosensitive ion channel MscS" evidence="8">
    <location>
        <begin position="111"/>
        <end position="175"/>
    </location>
</feature>
<dbReference type="InterPro" id="IPR011066">
    <property type="entry name" value="MscS_channel_C_sf"/>
</dbReference>
<evidence type="ECO:0000256" key="5">
    <source>
        <dbReference type="ARBA" id="ARBA00022989"/>
    </source>
</evidence>
<evidence type="ECO:0000256" key="7">
    <source>
        <dbReference type="SAM" id="Phobius"/>
    </source>
</evidence>
<dbReference type="InterPro" id="IPR049278">
    <property type="entry name" value="MS_channel_C"/>
</dbReference>
<keyword evidence="3" id="KW-1003">Cell membrane</keyword>
<dbReference type="SUPFAM" id="SSF82861">
    <property type="entry name" value="Mechanosensitive channel protein MscS (YggB), transmembrane region"/>
    <property type="match status" value="1"/>
</dbReference>
<dbReference type="Gene3D" id="2.30.30.60">
    <property type="match status" value="1"/>
</dbReference>
<evidence type="ECO:0000256" key="6">
    <source>
        <dbReference type="ARBA" id="ARBA00023136"/>
    </source>
</evidence>
<dbReference type="AlphaFoldDB" id="A0A5S5AY81"/>
<dbReference type="InterPro" id="IPR049142">
    <property type="entry name" value="MS_channel_1st"/>
</dbReference>
<proteinExistence type="inferred from homology"/>
<dbReference type="FunFam" id="2.30.30.60:FF:000001">
    <property type="entry name" value="MscS Mechanosensitive ion channel"/>
    <property type="match status" value="1"/>
</dbReference>
<dbReference type="GO" id="GO:0005886">
    <property type="term" value="C:plasma membrane"/>
    <property type="evidence" value="ECO:0007669"/>
    <property type="project" value="UniProtKB-SubCell"/>
</dbReference>
<dbReference type="FunFam" id="3.30.70.100:FF:000018">
    <property type="entry name" value="MscS mechanosensitive ion channel"/>
    <property type="match status" value="1"/>
</dbReference>
<dbReference type="Proteomes" id="UP000322294">
    <property type="component" value="Unassembled WGS sequence"/>
</dbReference>
<feature type="transmembrane region" description="Helical" evidence="7">
    <location>
        <begin position="20"/>
        <end position="41"/>
    </location>
</feature>
<accession>A0A5S5AY81</accession>
<dbReference type="SUPFAM" id="SSF50182">
    <property type="entry name" value="Sm-like ribonucleoproteins"/>
    <property type="match status" value="1"/>
</dbReference>
<keyword evidence="4 7" id="KW-0812">Transmembrane</keyword>
<dbReference type="PANTHER" id="PTHR30460">
    <property type="entry name" value="MODERATE CONDUCTANCE MECHANOSENSITIVE CHANNEL YBIO"/>
    <property type="match status" value="1"/>
</dbReference>
<dbReference type="InterPro" id="IPR006685">
    <property type="entry name" value="MscS_channel_2nd"/>
</dbReference>
<evidence type="ECO:0000259" key="10">
    <source>
        <dbReference type="Pfam" id="PF21088"/>
    </source>
</evidence>
<feature type="transmembrane region" description="Helical" evidence="7">
    <location>
        <begin position="69"/>
        <end position="87"/>
    </location>
</feature>
<comment type="caution">
    <text evidence="11">The sequence shown here is derived from an EMBL/GenBank/DDBJ whole genome shotgun (WGS) entry which is preliminary data.</text>
</comment>
<dbReference type="InterPro" id="IPR011014">
    <property type="entry name" value="MscS_channel_TM-2"/>
</dbReference>
<evidence type="ECO:0000259" key="9">
    <source>
        <dbReference type="Pfam" id="PF21082"/>
    </source>
</evidence>
<dbReference type="Gene3D" id="1.10.287.1260">
    <property type="match status" value="1"/>
</dbReference>
<dbReference type="EMBL" id="VNHO01000006">
    <property type="protein sequence ID" value="TYP57427.1"/>
    <property type="molecule type" value="Genomic_DNA"/>
</dbReference>
<protein>
    <submittedName>
        <fullName evidence="11">Small conductance mechanosensitive channel</fullName>
    </submittedName>
</protein>
<dbReference type="InterPro" id="IPR045276">
    <property type="entry name" value="YbiO_bact"/>
</dbReference>
<organism evidence="11 12">
    <name type="scientific">Thermosediminibacter litoriperuensis</name>
    <dbReference type="NCBI Taxonomy" id="291989"/>
    <lineage>
        <taxon>Bacteria</taxon>
        <taxon>Bacillati</taxon>
        <taxon>Bacillota</taxon>
        <taxon>Clostridia</taxon>
        <taxon>Thermosediminibacterales</taxon>
        <taxon>Thermosediminibacteraceae</taxon>
        <taxon>Thermosediminibacter</taxon>
    </lineage>
</organism>
<dbReference type="InterPro" id="IPR010920">
    <property type="entry name" value="LSM_dom_sf"/>
</dbReference>
<dbReference type="PANTHER" id="PTHR30460:SF0">
    <property type="entry name" value="MODERATE CONDUCTANCE MECHANOSENSITIVE CHANNEL YBIO"/>
    <property type="match status" value="1"/>
</dbReference>
<gene>
    <name evidence="11" type="ORF">LZ11_00738</name>
</gene>
<feature type="domain" description="Mechanosensitive ion channel transmembrane helices 2/3" evidence="10">
    <location>
        <begin position="69"/>
        <end position="109"/>
    </location>
</feature>
<keyword evidence="6 7" id="KW-0472">Membrane</keyword>
<dbReference type="SUPFAM" id="SSF82689">
    <property type="entry name" value="Mechanosensitive channel protein MscS (YggB), C-terminal domain"/>
    <property type="match status" value="1"/>
</dbReference>
<keyword evidence="12" id="KW-1185">Reference proteome</keyword>
<dbReference type="GO" id="GO:0008381">
    <property type="term" value="F:mechanosensitive monoatomic ion channel activity"/>
    <property type="evidence" value="ECO:0007669"/>
    <property type="project" value="InterPro"/>
</dbReference>
<evidence type="ECO:0000256" key="4">
    <source>
        <dbReference type="ARBA" id="ARBA00022692"/>
    </source>
</evidence>
<dbReference type="Pfam" id="PF00924">
    <property type="entry name" value="MS_channel_2nd"/>
    <property type="match status" value="1"/>
</dbReference>
<comment type="similarity">
    <text evidence="2">Belongs to the MscS (TC 1.A.23) family.</text>
</comment>
<evidence type="ECO:0000256" key="1">
    <source>
        <dbReference type="ARBA" id="ARBA00004651"/>
    </source>
</evidence>
<evidence type="ECO:0000259" key="8">
    <source>
        <dbReference type="Pfam" id="PF00924"/>
    </source>
</evidence>
<dbReference type="InterPro" id="IPR023408">
    <property type="entry name" value="MscS_beta-dom_sf"/>
</dbReference>
<name>A0A5S5AY81_9FIRM</name>
<keyword evidence="5 7" id="KW-1133">Transmembrane helix</keyword>
<sequence>MDYLLVRDMIYGLPPVYRYAVKTILILFLASAVIRVGAGVIDRLFAVKFKKISVDESRMRTLAGLLKSILRYTVYFIAIVVLLETFGVKTTSIITAAGIGGLAIGFGAQSLVKDVISGFFIIFEDYFQIGDYIEAAGVSGIVEEMGLRTTKLRDFGGQLHIIPNGEITRVTNHSRGNLRAMVNVRVAYEEDLDRVLKVLEEVAGEIRRKRKDIVEGPTVLGVSDLGPTEAVITIWAKTLPMQQWSVERELRKAIKERFDREGIEIPYPKMVVVDKTRQEEAKS</sequence>
<dbReference type="Pfam" id="PF21082">
    <property type="entry name" value="MS_channel_3rd"/>
    <property type="match status" value="1"/>
</dbReference>
<dbReference type="Pfam" id="PF21088">
    <property type="entry name" value="MS_channel_1st"/>
    <property type="match status" value="1"/>
</dbReference>
<evidence type="ECO:0000313" key="11">
    <source>
        <dbReference type="EMBL" id="TYP57427.1"/>
    </source>
</evidence>